<dbReference type="SUPFAM" id="SSF51445">
    <property type="entry name" value="(Trans)glycosidases"/>
    <property type="match status" value="1"/>
</dbReference>
<dbReference type="PATRIC" id="fig|883161.3.peg.1964"/>
<dbReference type="SMART" id="SM00642">
    <property type="entry name" value="Aamy"/>
    <property type="match status" value="1"/>
</dbReference>
<comment type="caution">
    <text evidence="4">The sequence shown here is derived from an EMBL/GenBank/DDBJ whole genome shotgun (WGS) entry which is preliminary data.</text>
</comment>
<dbReference type="InterPro" id="IPR017853">
    <property type="entry name" value="GH"/>
</dbReference>
<accession>S2WXB1</accession>
<dbReference type="Pfam" id="PF00128">
    <property type="entry name" value="Alpha-amylase"/>
    <property type="match status" value="1"/>
</dbReference>
<dbReference type="AlphaFoldDB" id="S2WXB1"/>
<dbReference type="GO" id="GO:0016798">
    <property type="term" value="F:hydrolase activity, acting on glycosyl bonds"/>
    <property type="evidence" value="ECO:0007669"/>
    <property type="project" value="UniProtKB-KW"/>
</dbReference>
<dbReference type="EMBL" id="AGZR01000009">
    <property type="protein sequence ID" value="EPD32404.1"/>
    <property type="molecule type" value="Genomic_DNA"/>
</dbReference>
<evidence type="ECO:0000256" key="1">
    <source>
        <dbReference type="ARBA" id="ARBA00022801"/>
    </source>
</evidence>
<dbReference type="Gene3D" id="2.60.40.1180">
    <property type="entry name" value="Golgi alpha-mannosidase II"/>
    <property type="match status" value="1"/>
</dbReference>
<sequence length="508" mass="59111">MSFLDYSNTRDLTYWRKFEERESDWRNGACIYQIIVDRFVPAANLDAKRHLYERPKQLHDWSEEPRKGHYLHEHEVWSHELDFWGGDLQSTRSRIDYLKFLDVDVLYTTPINPAWTNHGYDGISYRGVRDEYGTMDDFRALAKDLHDNNLRLILDGVFNHLGRKSLAFQEQPNPDNASRSWFEIDPNLPDGSRNWANVRNLPELVLENPAVAKHLWSGADSVVRSWLREGADGWRLDVSYELGMYFLGKITQAAHQEKPKSLVLGEMPNWPAEWFPELDGVLNFPLREIIIRIADGRISSAQGQRMMERMFDECDFEHMLKSWVYLDNHDTARITHVLPNERERRLAIFLQFTLPGSVNLYYGTELGMTGGEEPESRAPMRWDLANDSNQTLALYRDLIKLRREHRALRIGDLNWLVAEKLLGFERRTNRVKDSVFVIANPGKETVTETVLLANSKLMDHALLLDEFTGQRLEIMRSMVDITLEPGQVAVLTPLVEPVDGYSPYKRIH</sequence>
<evidence type="ECO:0000313" key="5">
    <source>
        <dbReference type="Proteomes" id="UP000014417"/>
    </source>
</evidence>
<dbReference type="PANTHER" id="PTHR10357">
    <property type="entry name" value="ALPHA-AMYLASE FAMILY MEMBER"/>
    <property type="match status" value="1"/>
</dbReference>
<dbReference type="InterPro" id="IPR013780">
    <property type="entry name" value="Glyco_hydro_b"/>
</dbReference>
<dbReference type="STRING" id="883161.HMPREF9306_01975"/>
<dbReference type="HOGENOM" id="CLU_006462_6_3_11"/>
<proteinExistence type="predicted"/>
<keyword evidence="1" id="KW-0378">Hydrolase</keyword>
<dbReference type="Gene3D" id="3.20.20.80">
    <property type="entry name" value="Glycosidases"/>
    <property type="match status" value="1"/>
</dbReference>
<dbReference type="RefSeq" id="WP_016456779.1">
    <property type="nucleotide sequence ID" value="NZ_KE150269.1"/>
</dbReference>
<protein>
    <recommendedName>
        <fullName evidence="3">Glycosyl hydrolase family 13 catalytic domain-containing protein</fullName>
    </recommendedName>
</protein>
<keyword evidence="5" id="KW-1185">Reference proteome</keyword>
<dbReference type="GO" id="GO:0005975">
    <property type="term" value="P:carbohydrate metabolic process"/>
    <property type="evidence" value="ECO:0007669"/>
    <property type="project" value="InterPro"/>
</dbReference>
<evidence type="ECO:0000313" key="4">
    <source>
        <dbReference type="EMBL" id="EPD32404.1"/>
    </source>
</evidence>
<evidence type="ECO:0000256" key="2">
    <source>
        <dbReference type="ARBA" id="ARBA00023295"/>
    </source>
</evidence>
<name>S2WXB1_9ACTN</name>
<keyword evidence="2" id="KW-0326">Glycosidase</keyword>
<dbReference type="PANTHER" id="PTHR10357:SF210">
    <property type="entry name" value="MALTODEXTRIN GLUCOSIDASE"/>
    <property type="match status" value="1"/>
</dbReference>
<feature type="domain" description="Glycosyl hydrolase family 13 catalytic" evidence="3">
    <location>
        <begin position="33"/>
        <end position="402"/>
    </location>
</feature>
<evidence type="ECO:0000259" key="3">
    <source>
        <dbReference type="SMART" id="SM00642"/>
    </source>
</evidence>
<dbReference type="InterPro" id="IPR006047">
    <property type="entry name" value="GH13_cat_dom"/>
</dbReference>
<dbReference type="OrthoDB" id="9802433at2"/>
<reference evidence="4 5" key="1">
    <citation type="submission" date="2013-04" db="EMBL/GenBank/DDBJ databases">
        <title>The Genome Sequence of Propionimicrobium lymphophilum ACS-093-V-SCH5.</title>
        <authorList>
            <consortium name="The Broad Institute Genomics Platform"/>
            <person name="Earl A."/>
            <person name="Ward D."/>
            <person name="Feldgarden M."/>
            <person name="Gevers D."/>
            <person name="Saerens B."/>
            <person name="Vaneechoutte M."/>
            <person name="Walker B."/>
            <person name="Young S."/>
            <person name="Zeng Q."/>
            <person name="Gargeya S."/>
            <person name="Fitzgerald M."/>
            <person name="Haas B."/>
            <person name="Abouelleil A."/>
            <person name="Allen A.W."/>
            <person name="Alvarado L."/>
            <person name="Arachchi H.M."/>
            <person name="Berlin A.M."/>
            <person name="Chapman S.B."/>
            <person name="Gainer-Dewar J."/>
            <person name="Goldberg J."/>
            <person name="Griggs A."/>
            <person name="Gujja S."/>
            <person name="Hansen M."/>
            <person name="Howarth C."/>
            <person name="Imamovic A."/>
            <person name="Ireland A."/>
            <person name="Larimer J."/>
            <person name="McCowan C."/>
            <person name="Murphy C."/>
            <person name="Pearson M."/>
            <person name="Poon T.W."/>
            <person name="Priest M."/>
            <person name="Roberts A."/>
            <person name="Saif S."/>
            <person name="Shea T."/>
            <person name="Sisk P."/>
            <person name="Sykes S."/>
            <person name="Wortman J."/>
            <person name="Nusbaum C."/>
            <person name="Birren B."/>
        </authorList>
    </citation>
    <scope>NUCLEOTIDE SEQUENCE [LARGE SCALE GENOMIC DNA]</scope>
    <source>
        <strain evidence="4 5">ACS-093-V-SCH5</strain>
    </source>
</reference>
<organism evidence="4 5">
    <name type="scientific">Propionimicrobium lymphophilum ACS-093-V-SCH5</name>
    <dbReference type="NCBI Taxonomy" id="883161"/>
    <lineage>
        <taxon>Bacteria</taxon>
        <taxon>Bacillati</taxon>
        <taxon>Actinomycetota</taxon>
        <taxon>Actinomycetes</taxon>
        <taxon>Propionibacteriales</taxon>
        <taxon>Propionibacteriaceae</taxon>
        <taxon>Propionimicrobium</taxon>
    </lineage>
</organism>
<dbReference type="Proteomes" id="UP000014417">
    <property type="component" value="Unassembled WGS sequence"/>
</dbReference>
<gene>
    <name evidence="4" type="ORF">HMPREF9306_01975</name>
</gene>